<evidence type="ECO:0000313" key="2">
    <source>
        <dbReference type="Proteomes" id="UP000009007"/>
    </source>
</evidence>
<dbReference type="AlphaFoldDB" id="W6PQU2"/>
<proteinExistence type="predicted"/>
<sequence>MRSPGSWEERRCRRRWLTFLSGQEQGMEEQATPASEQEVPGYAEIENQTIPYGCDAFCSRHRRPVHRADLVSGVHRPGTPVIIDTAWTGRSSRHSPGPVHAIRHRQICCCQRRSGRCTSLQNYDDSYCRCFDVSDILLWTPATVAVMGKG</sequence>
<organism evidence="1 2">
    <name type="scientific">Methanoculleus bourgensis (strain ATCC 43281 / DSM 3045 / OCM 15 / MS2)</name>
    <name type="common">Methanogenium bourgense</name>
    <dbReference type="NCBI Taxonomy" id="1201294"/>
    <lineage>
        <taxon>Archaea</taxon>
        <taxon>Methanobacteriati</taxon>
        <taxon>Methanobacteriota</taxon>
        <taxon>Stenosarchaea group</taxon>
        <taxon>Methanomicrobia</taxon>
        <taxon>Methanomicrobiales</taxon>
        <taxon>Methanomicrobiaceae</taxon>
        <taxon>Methanoculleus</taxon>
    </lineage>
</organism>
<accession>W6PQU2</accession>
<dbReference type="Proteomes" id="UP000009007">
    <property type="component" value="Chromosome I"/>
</dbReference>
<keyword evidence="2" id="KW-1185">Reference proteome</keyword>
<name>W6PQU2_METBM</name>
<dbReference type="STRING" id="1201294.BN140_3004"/>
<protein>
    <submittedName>
        <fullName evidence="1">Uncharacterized protein</fullName>
    </submittedName>
</protein>
<evidence type="ECO:0000313" key="1">
    <source>
        <dbReference type="EMBL" id="CDM26111.1"/>
    </source>
</evidence>
<dbReference type="HOGENOM" id="CLU_1736403_0_0_2"/>
<gene>
    <name evidence="1" type="ordered locus">BN140_3004</name>
</gene>
<dbReference type="KEGG" id="mbg:BN140_3004"/>
<dbReference type="PATRIC" id="fig|1201294.9.peg.38"/>
<dbReference type="EMBL" id="HE964772">
    <property type="protein sequence ID" value="CDM26111.1"/>
    <property type="molecule type" value="Genomic_DNA"/>
</dbReference>
<reference evidence="2" key="1">
    <citation type="journal article" date="2012" name="J. Bacteriol.">
        <title>Complete genome sequence of the hydrogenotrophic, methanogenic archaeon Methanoculleus bourgensis strain MS2T, isolated from a sewage sludge digester.</title>
        <authorList>
            <person name="Maus I."/>
            <person name="Wibberg D."/>
            <person name="Stantscheff R."/>
            <person name="Eikmeyer F.G."/>
            <person name="Seffner A."/>
            <person name="Boelter J."/>
            <person name="Szczepanowski R."/>
            <person name="Blom J."/>
            <person name="Jaenicke S."/>
            <person name="Konig H."/>
            <person name="Puhler A."/>
            <person name="Schluter A."/>
        </authorList>
    </citation>
    <scope>NUCLEOTIDE SEQUENCE [LARGE SCALE GENOMIC DNA]</scope>
    <source>
        <strain evidence="2">ATCC 43281 / DSM 3045 / OCM 15 / MS2</strain>
    </source>
</reference>